<dbReference type="AlphaFoldDB" id="A0A6P8I8H0"/>
<organism evidence="4 5">
    <name type="scientific">Actinia tenebrosa</name>
    <name type="common">Australian red waratah sea anemone</name>
    <dbReference type="NCBI Taxonomy" id="6105"/>
    <lineage>
        <taxon>Eukaryota</taxon>
        <taxon>Metazoa</taxon>
        <taxon>Cnidaria</taxon>
        <taxon>Anthozoa</taxon>
        <taxon>Hexacorallia</taxon>
        <taxon>Actiniaria</taxon>
        <taxon>Actiniidae</taxon>
        <taxon>Actinia</taxon>
    </lineage>
</organism>
<feature type="transmembrane region" description="Helical" evidence="2">
    <location>
        <begin position="74"/>
        <end position="93"/>
    </location>
</feature>
<reference evidence="5" key="1">
    <citation type="submission" date="2025-08" db="UniProtKB">
        <authorList>
            <consortium name="RefSeq"/>
        </authorList>
    </citation>
    <scope>IDENTIFICATION</scope>
    <source>
        <tissue evidence="5">Tentacle</tissue>
    </source>
</reference>
<sequence length="626" mass="70945">MGVPSKRIAVFLCLIILHQDLVIARSHYDLELITSPRLTTPVETADDYLLSNQTMTSNELTLSSSRALGREKRLFGLVLFIVSIVVTAVATTIETIYDIHGCCGLGFDYLCSFEANFKRKQCEIKDRAEKVDKRLQEAVKKKDKLECLSKVVEGFWTEISRLVNLQQEFIELIAPGLKDSLMRKQNKIQIVIRDAKRDLTEDDLRDFEHELQQGELALKLSIGWSSAALPGFALLGRTTWKAFKFNQLYQTLKSTQLETLLKASPRGKELVGFTRTSAKGFIKGIAKTRFAAKTTTLTKGMKIVKYGGWVMSLFSIAMDIFSTVCILMGCDNKVDEAKKAMATLQEPEKNVTAMETKIKEYEDAIKTEMEDKIVAELRKADLHNALEQVKLTIKNLPTGQRTWLTEDCVDSIIPNALKTFSTSNNYVVLKDDLKYVIENCVSPLKYAYECLISRTKVRNSVLESCLIGAGEFDEIYGSALQKEGTKKEQCIKDGEPYTPENDYLKSLEEFSRRDGFSIPCRLNSEPFKDDVCDKKRRGKSPKEIAKSVNMNVTDVQKVLEKCKLGEDYFSAVQISRVCTMKSFCDDLEIIAEDFEDEFRKSISIEKIKTMPCPDEKKNDDCPILYD</sequence>
<dbReference type="GeneID" id="116300186"/>
<feature type="signal peptide" evidence="3">
    <location>
        <begin position="1"/>
        <end position="24"/>
    </location>
</feature>
<feature type="chain" id="PRO_5027804091" evidence="3">
    <location>
        <begin position="25"/>
        <end position="626"/>
    </location>
</feature>
<evidence type="ECO:0000256" key="1">
    <source>
        <dbReference type="SAM" id="Coils"/>
    </source>
</evidence>
<protein>
    <submittedName>
        <fullName evidence="5">Uncharacterized protein LOC116300186</fullName>
    </submittedName>
</protein>
<proteinExistence type="predicted"/>
<feature type="coiled-coil region" evidence="1">
    <location>
        <begin position="344"/>
        <end position="371"/>
    </location>
</feature>
<dbReference type="OrthoDB" id="10313264at2759"/>
<keyword evidence="3" id="KW-0732">Signal</keyword>
<dbReference type="KEGG" id="aten:116300186"/>
<accession>A0A6P8I8H0</accession>
<gene>
    <name evidence="5" type="primary">LOC116300186</name>
</gene>
<dbReference type="RefSeq" id="XP_031564854.1">
    <property type="nucleotide sequence ID" value="XM_031708994.1"/>
</dbReference>
<dbReference type="InParanoid" id="A0A6P8I8H0"/>
<keyword evidence="2" id="KW-0812">Transmembrane</keyword>
<name>A0A6P8I8H0_ACTTE</name>
<dbReference type="Proteomes" id="UP000515163">
    <property type="component" value="Unplaced"/>
</dbReference>
<evidence type="ECO:0000313" key="4">
    <source>
        <dbReference type="Proteomes" id="UP000515163"/>
    </source>
</evidence>
<evidence type="ECO:0000256" key="2">
    <source>
        <dbReference type="SAM" id="Phobius"/>
    </source>
</evidence>
<keyword evidence="2" id="KW-0472">Membrane</keyword>
<keyword evidence="4" id="KW-1185">Reference proteome</keyword>
<keyword evidence="1" id="KW-0175">Coiled coil</keyword>
<keyword evidence="2" id="KW-1133">Transmembrane helix</keyword>
<evidence type="ECO:0000256" key="3">
    <source>
        <dbReference type="SAM" id="SignalP"/>
    </source>
</evidence>
<evidence type="ECO:0000313" key="5">
    <source>
        <dbReference type="RefSeq" id="XP_031564854.1"/>
    </source>
</evidence>